<feature type="domain" description="BRCT" evidence="2">
    <location>
        <begin position="1"/>
        <end position="79"/>
    </location>
</feature>
<dbReference type="PROSITE" id="PS51977">
    <property type="entry name" value="WGR"/>
    <property type="match status" value="1"/>
</dbReference>
<reference evidence="4" key="2">
    <citation type="journal article" date="2023" name="IMA Fungus">
        <title>Comparative genomic study of the Penicillium genus elucidates a diverse pangenome and 15 lateral gene transfer events.</title>
        <authorList>
            <person name="Petersen C."/>
            <person name="Sorensen T."/>
            <person name="Nielsen M.R."/>
            <person name="Sondergaard T.E."/>
            <person name="Sorensen J.L."/>
            <person name="Fitzpatrick D.A."/>
            <person name="Frisvad J.C."/>
            <person name="Nielsen K.L."/>
        </authorList>
    </citation>
    <scope>NUCLEOTIDE SEQUENCE</scope>
    <source>
        <strain evidence="4">IBT 15544</strain>
    </source>
</reference>
<dbReference type="GeneID" id="83179810"/>
<feature type="region of interest" description="Disordered" evidence="1">
    <location>
        <begin position="218"/>
        <end position="237"/>
    </location>
</feature>
<dbReference type="EMBL" id="JAPQKR010000012">
    <property type="protein sequence ID" value="KAJ5204568.1"/>
    <property type="molecule type" value="Genomic_DNA"/>
</dbReference>
<dbReference type="InterPro" id="IPR008893">
    <property type="entry name" value="WGR_domain"/>
</dbReference>
<evidence type="ECO:0000313" key="4">
    <source>
        <dbReference type="EMBL" id="KAJ5204568.1"/>
    </source>
</evidence>
<comment type="caution">
    <text evidence="4">The sequence shown here is derived from an EMBL/GenBank/DDBJ whole genome shotgun (WGS) entry which is preliminary data.</text>
</comment>
<organism evidence="4 5">
    <name type="scientific">Penicillium cinerascens</name>
    <dbReference type="NCBI Taxonomy" id="70096"/>
    <lineage>
        <taxon>Eukaryota</taxon>
        <taxon>Fungi</taxon>
        <taxon>Dikarya</taxon>
        <taxon>Ascomycota</taxon>
        <taxon>Pezizomycotina</taxon>
        <taxon>Eurotiomycetes</taxon>
        <taxon>Eurotiomycetidae</taxon>
        <taxon>Eurotiales</taxon>
        <taxon>Aspergillaceae</taxon>
        <taxon>Penicillium</taxon>
    </lineage>
</organism>
<dbReference type="Gene3D" id="3.40.50.10190">
    <property type="entry name" value="BRCT domain"/>
    <property type="match status" value="1"/>
</dbReference>
<dbReference type="SUPFAM" id="SSF52113">
    <property type="entry name" value="BRCT domain"/>
    <property type="match status" value="1"/>
</dbReference>
<sequence>MGKPFEKVHVRVLGSFENAAKIPGWLKANGGKYHRSFNSQITHLIVTEEVYLQNGAEVEKAKKSGKIKIVSFDWLEDSLLSHSKRPKPEKAFLWSTLLRESAGATTKKPIKDPFANKVTKNTPGRRKGKAAAKDQIFMDPVTGETWDAELVRQNAPPKPRSKLRVGIFQSYSTPATYSTYVKYSQVGKSYVDVLAPQKRDKAPAIKAFKEFFHAQTGKQWDDRADGQMPAPKVDKQGNRLSGHEGWYVYEDKSSIFSNWMKSYQPPTSAVEGLTGSTEVAGL</sequence>
<dbReference type="InterPro" id="IPR036930">
    <property type="entry name" value="WGR_dom_sf"/>
</dbReference>
<feature type="region of interest" description="Disordered" evidence="1">
    <location>
        <begin position="108"/>
        <end position="132"/>
    </location>
</feature>
<dbReference type="AlphaFoldDB" id="A0A9W9MNL9"/>
<evidence type="ECO:0000256" key="1">
    <source>
        <dbReference type="SAM" id="MobiDB-lite"/>
    </source>
</evidence>
<accession>A0A9W9MNL9</accession>
<dbReference type="Pfam" id="PF00533">
    <property type="entry name" value="BRCT"/>
    <property type="match status" value="1"/>
</dbReference>
<dbReference type="OrthoDB" id="342264at2759"/>
<dbReference type="InterPro" id="IPR001357">
    <property type="entry name" value="BRCT_dom"/>
</dbReference>
<feature type="domain" description="WGR" evidence="3">
    <location>
        <begin position="133"/>
        <end position="233"/>
    </location>
</feature>
<keyword evidence="5" id="KW-1185">Reference proteome</keyword>
<dbReference type="RefSeq" id="XP_058309047.1">
    <property type="nucleotide sequence ID" value="XM_058452509.1"/>
</dbReference>
<protein>
    <recommendedName>
        <fullName evidence="6">BRCT domain-containing protein</fullName>
    </recommendedName>
</protein>
<evidence type="ECO:0000259" key="2">
    <source>
        <dbReference type="PROSITE" id="PS50172"/>
    </source>
</evidence>
<dbReference type="InterPro" id="IPR036420">
    <property type="entry name" value="BRCT_dom_sf"/>
</dbReference>
<dbReference type="SUPFAM" id="SSF142921">
    <property type="entry name" value="WGR domain-like"/>
    <property type="match status" value="1"/>
</dbReference>
<proteinExistence type="predicted"/>
<evidence type="ECO:0008006" key="6">
    <source>
        <dbReference type="Google" id="ProtNLM"/>
    </source>
</evidence>
<dbReference type="Proteomes" id="UP001150904">
    <property type="component" value="Unassembled WGS sequence"/>
</dbReference>
<evidence type="ECO:0000259" key="3">
    <source>
        <dbReference type="PROSITE" id="PS51977"/>
    </source>
</evidence>
<gene>
    <name evidence="4" type="ORF">N7498_005447</name>
</gene>
<name>A0A9W9MNL9_9EURO</name>
<evidence type="ECO:0000313" key="5">
    <source>
        <dbReference type="Proteomes" id="UP001150904"/>
    </source>
</evidence>
<dbReference type="PROSITE" id="PS50172">
    <property type="entry name" value="BRCT"/>
    <property type="match status" value="1"/>
</dbReference>
<dbReference type="SMART" id="SM00292">
    <property type="entry name" value="BRCT"/>
    <property type="match status" value="1"/>
</dbReference>
<reference evidence="4" key="1">
    <citation type="submission" date="2022-12" db="EMBL/GenBank/DDBJ databases">
        <authorList>
            <person name="Petersen C."/>
        </authorList>
    </citation>
    <scope>NUCLEOTIDE SEQUENCE</scope>
    <source>
        <strain evidence="4">IBT 15544</strain>
    </source>
</reference>